<evidence type="ECO:0000256" key="1">
    <source>
        <dbReference type="SAM" id="SignalP"/>
    </source>
</evidence>
<sequence>MKVAVLRVALLFSILLCSLAEAKMDLDNVEILKIVGTMSSAGVTPSPCIVTTLQTIPVCPSIAECTPTDTPDNTPDPWSFASEPLDKDPCCIPIPVTPGPHLDDPGCSPCSSCASWPGPQCF</sequence>
<feature type="signal peptide" evidence="1">
    <location>
        <begin position="1"/>
        <end position="22"/>
    </location>
</feature>
<comment type="caution">
    <text evidence="2">The sequence shown here is derived from an EMBL/GenBank/DDBJ whole genome shotgun (WGS) entry which is preliminary data.</text>
</comment>
<proteinExistence type="predicted"/>
<evidence type="ECO:0000313" key="2">
    <source>
        <dbReference type="EMBL" id="TRZ08105.1"/>
    </source>
</evidence>
<feature type="chain" id="PRO_5035421720" evidence="1">
    <location>
        <begin position="23"/>
        <end position="122"/>
    </location>
</feature>
<evidence type="ECO:0000313" key="3">
    <source>
        <dbReference type="Proteomes" id="UP000796761"/>
    </source>
</evidence>
<keyword evidence="1" id="KW-0732">Signal</keyword>
<organism evidence="2 3">
    <name type="scientific">Zosterops borbonicus</name>
    <dbReference type="NCBI Taxonomy" id="364589"/>
    <lineage>
        <taxon>Eukaryota</taxon>
        <taxon>Metazoa</taxon>
        <taxon>Chordata</taxon>
        <taxon>Craniata</taxon>
        <taxon>Vertebrata</taxon>
        <taxon>Euteleostomi</taxon>
        <taxon>Archelosauria</taxon>
        <taxon>Archosauria</taxon>
        <taxon>Dinosauria</taxon>
        <taxon>Saurischia</taxon>
        <taxon>Theropoda</taxon>
        <taxon>Coelurosauria</taxon>
        <taxon>Aves</taxon>
        <taxon>Neognathae</taxon>
        <taxon>Neoaves</taxon>
        <taxon>Telluraves</taxon>
        <taxon>Australaves</taxon>
        <taxon>Passeriformes</taxon>
        <taxon>Sylvioidea</taxon>
        <taxon>Zosteropidae</taxon>
        <taxon>Zosterops</taxon>
    </lineage>
</organism>
<dbReference type="EMBL" id="SWJQ01001484">
    <property type="protein sequence ID" value="TRZ08105.1"/>
    <property type="molecule type" value="Genomic_DNA"/>
</dbReference>
<reference evidence="2" key="1">
    <citation type="submission" date="2019-04" db="EMBL/GenBank/DDBJ databases">
        <title>Genome assembly of Zosterops borbonicus 15179.</title>
        <authorList>
            <person name="Leroy T."/>
            <person name="Anselmetti Y."/>
            <person name="Tilak M.-K."/>
            <person name="Nabholz B."/>
        </authorList>
    </citation>
    <scope>NUCLEOTIDE SEQUENCE</scope>
    <source>
        <strain evidence="2">HGM_15179</strain>
        <tissue evidence="2">Muscle</tissue>
    </source>
</reference>
<gene>
    <name evidence="2" type="ORF">HGM15179_019003</name>
</gene>
<name>A0A8K1DA54_9PASS</name>
<dbReference type="AlphaFoldDB" id="A0A8K1DA54"/>
<keyword evidence="3" id="KW-1185">Reference proteome</keyword>
<dbReference type="Proteomes" id="UP000796761">
    <property type="component" value="Unassembled WGS sequence"/>
</dbReference>
<accession>A0A8K1DA54</accession>
<protein>
    <submittedName>
        <fullName evidence="2">Uncharacterized protein</fullName>
    </submittedName>
</protein>